<dbReference type="Proteomes" id="UP000305675">
    <property type="component" value="Unassembled WGS sequence"/>
</dbReference>
<dbReference type="GO" id="GO:0003677">
    <property type="term" value="F:DNA binding"/>
    <property type="evidence" value="ECO:0007669"/>
    <property type="project" value="UniProtKB-UniRule"/>
</dbReference>
<evidence type="ECO:0000256" key="1">
    <source>
        <dbReference type="ARBA" id="ARBA00023125"/>
    </source>
</evidence>
<dbReference type="InterPro" id="IPR009057">
    <property type="entry name" value="Homeodomain-like_sf"/>
</dbReference>
<protein>
    <submittedName>
        <fullName evidence="4">TetR family transcriptional regulator</fullName>
    </submittedName>
</protein>
<gene>
    <name evidence="4" type="ORF">FCL42_18545</name>
</gene>
<evidence type="ECO:0000259" key="3">
    <source>
        <dbReference type="PROSITE" id="PS50977"/>
    </source>
</evidence>
<sequence>MARKTKAEAEKTRELLLDTALKLFSEKGVANTTLAQIATACGMTRGAIYWHFDDKAAMLHAMFESSITPEMQRIWDLIGDEGADPINTLLEATWVFWSELRRDSNLKQVMILYNQAEQIPELCEKLDELHCQEDSHIRQVLSLAKSKGLLHSQMSVDSAVIAFYSFHMGFTNLVLRPRSSTRHMDVEQVFKEMIAGFERSIRA</sequence>
<dbReference type="PANTHER" id="PTHR43479">
    <property type="entry name" value="ACREF/ENVCD OPERON REPRESSOR-RELATED"/>
    <property type="match status" value="1"/>
</dbReference>
<dbReference type="RefSeq" id="WP_136864928.1">
    <property type="nucleotide sequence ID" value="NZ_SWCJ01000020.1"/>
</dbReference>
<dbReference type="EMBL" id="SWCJ01000020">
    <property type="protein sequence ID" value="TKB50817.1"/>
    <property type="molecule type" value="Genomic_DNA"/>
</dbReference>
<dbReference type="Pfam" id="PF00440">
    <property type="entry name" value="TetR_N"/>
    <property type="match status" value="1"/>
</dbReference>
<proteinExistence type="predicted"/>
<name>A0A4U1BHR6_9GAMM</name>
<feature type="domain" description="HTH tetR-type" evidence="3">
    <location>
        <begin position="10"/>
        <end position="70"/>
    </location>
</feature>
<evidence type="ECO:0000313" key="5">
    <source>
        <dbReference type="Proteomes" id="UP000305675"/>
    </source>
</evidence>
<organism evidence="4 5">
    <name type="scientific">Ferrimonas aestuarii</name>
    <dbReference type="NCBI Taxonomy" id="2569539"/>
    <lineage>
        <taxon>Bacteria</taxon>
        <taxon>Pseudomonadati</taxon>
        <taxon>Pseudomonadota</taxon>
        <taxon>Gammaproteobacteria</taxon>
        <taxon>Alteromonadales</taxon>
        <taxon>Ferrimonadaceae</taxon>
        <taxon>Ferrimonas</taxon>
    </lineage>
</organism>
<dbReference type="PRINTS" id="PR00455">
    <property type="entry name" value="HTHTETR"/>
</dbReference>
<dbReference type="PROSITE" id="PS50977">
    <property type="entry name" value="HTH_TETR_2"/>
    <property type="match status" value="1"/>
</dbReference>
<keyword evidence="1 2" id="KW-0238">DNA-binding</keyword>
<dbReference type="PANTHER" id="PTHR43479:SF11">
    <property type="entry name" value="ACREF_ENVCD OPERON REPRESSOR-RELATED"/>
    <property type="match status" value="1"/>
</dbReference>
<evidence type="ECO:0000313" key="4">
    <source>
        <dbReference type="EMBL" id="TKB50817.1"/>
    </source>
</evidence>
<keyword evidence="5" id="KW-1185">Reference proteome</keyword>
<dbReference type="OrthoDB" id="5816932at2"/>
<dbReference type="Gene3D" id="1.10.357.10">
    <property type="entry name" value="Tetracycline Repressor, domain 2"/>
    <property type="match status" value="1"/>
</dbReference>
<feature type="DNA-binding region" description="H-T-H motif" evidence="2">
    <location>
        <begin position="33"/>
        <end position="52"/>
    </location>
</feature>
<reference evidence="4 5" key="1">
    <citation type="submission" date="2019-04" db="EMBL/GenBank/DDBJ databases">
        <authorList>
            <person name="Hwang J.C."/>
        </authorList>
    </citation>
    <scope>NUCLEOTIDE SEQUENCE [LARGE SCALE GENOMIC DNA]</scope>
    <source>
        <strain evidence="4 5">IMCC35002</strain>
    </source>
</reference>
<accession>A0A4U1BHR6</accession>
<dbReference type="AlphaFoldDB" id="A0A4U1BHR6"/>
<comment type="caution">
    <text evidence="4">The sequence shown here is derived from an EMBL/GenBank/DDBJ whole genome shotgun (WGS) entry which is preliminary data.</text>
</comment>
<dbReference type="InterPro" id="IPR050624">
    <property type="entry name" value="HTH-type_Tx_Regulator"/>
</dbReference>
<dbReference type="InterPro" id="IPR001647">
    <property type="entry name" value="HTH_TetR"/>
</dbReference>
<evidence type="ECO:0000256" key="2">
    <source>
        <dbReference type="PROSITE-ProRule" id="PRU00335"/>
    </source>
</evidence>
<dbReference type="SUPFAM" id="SSF46689">
    <property type="entry name" value="Homeodomain-like"/>
    <property type="match status" value="1"/>
</dbReference>